<name>A0A098S879_9BACT</name>
<dbReference type="SUPFAM" id="SSF48452">
    <property type="entry name" value="TPR-like"/>
    <property type="match status" value="1"/>
</dbReference>
<dbReference type="RefSeq" id="WP_044222935.1">
    <property type="nucleotide sequence ID" value="NZ_JBKAGJ010000030.1"/>
</dbReference>
<comment type="caution">
    <text evidence="2">The sequence shown here is derived from an EMBL/GenBank/DDBJ whole genome shotgun (WGS) entry which is preliminary data.</text>
</comment>
<dbReference type="EMBL" id="JPOS01000038">
    <property type="protein sequence ID" value="KGE87297.1"/>
    <property type="molecule type" value="Genomic_DNA"/>
</dbReference>
<feature type="signal peptide" evidence="1">
    <location>
        <begin position="1"/>
        <end position="24"/>
    </location>
</feature>
<evidence type="ECO:0008006" key="4">
    <source>
        <dbReference type="Google" id="ProtNLM"/>
    </source>
</evidence>
<dbReference type="AlphaFoldDB" id="A0A098S879"/>
<dbReference type="PROSITE" id="PS51257">
    <property type="entry name" value="PROKAR_LIPOPROTEIN"/>
    <property type="match status" value="1"/>
</dbReference>
<evidence type="ECO:0000313" key="2">
    <source>
        <dbReference type="EMBL" id="KGE87297.1"/>
    </source>
</evidence>
<protein>
    <recommendedName>
        <fullName evidence="4">Starch-binding protein</fullName>
    </recommendedName>
</protein>
<dbReference type="STRING" id="1524460.IX84_16820"/>
<gene>
    <name evidence="2" type="ORF">IX84_16820</name>
</gene>
<evidence type="ECO:0000313" key="3">
    <source>
        <dbReference type="Proteomes" id="UP000029736"/>
    </source>
</evidence>
<keyword evidence="3" id="KW-1185">Reference proteome</keyword>
<feature type="chain" id="PRO_5001939982" description="Starch-binding protein" evidence="1">
    <location>
        <begin position="25"/>
        <end position="480"/>
    </location>
</feature>
<dbReference type="Proteomes" id="UP000029736">
    <property type="component" value="Unassembled WGS sequence"/>
</dbReference>
<proteinExistence type="predicted"/>
<dbReference type="InterPro" id="IPR041662">
    <property type="entry name" value="SusD-like_2"/>
</dbReference>
<accession>A0A098S879</accession>
<dbReference type="OrthoDB" id="973072at2"/>
<dbReference type="Pfam" id="PF12771">
    <property type="entry name" value="SusD-like_2"/>
    <property type="match status" value="1"/>
</dbReference>
<keyword evidence="1" id="KW-0732">Signal</keyword>
<evidence type="ECO:0000256" key="1">
    <source>
        <dbReference type="SAM" id="SignalP"/>
    </source>
</evidence>
<dbReference type="InterPro" id="IPR011990">
    <property type="entry name" value="TPR-like_helical_dom_sf"/>
</dbReference>
<organism evidence="2 3">
    <name type="scientific">Phaeodactylibacter xiamenensis</name>
    <dbReference type="NCBI Taxonomy" id="1524460"/>
    <lineage>
        <taxon>Bacteria</taxon>
        <taxon>Pseudomonadati</taxon>
        <taxon>Bacteroidota</taxon>
        <taxon>Saprospiria</taxon>
        <taxon>Saprospirales</taxon>
        <taxon>Haliscomenobacteraceae</taxon>
        <taxon>Phaeodactylibacter</taxon>
    </lineage>
</organism>
<sequence length="480" mass="53392">MKYIFQYKYALLLSVLLVGSTACEDITELNIDPNNPIDVPAVNLVTEAEYQVNRVLWSRGYNAEWTMLCVQHWAQNEYAEESRYTVDGNDFDVEWVDFYTDVLKELEVAKGMIQMDETLTEAVRGNQIAIIEILMVHTFHNMVDAFGDMPYTQALKSIEFPLPAYDTQQSIYTDLLARMQAAVNALDPSSGSFDSGELIYNGDVDMWRKLGNSLMMRMAMRIVDVDENTAKTYIASAAEGGMLEGNEDNALFEFSSDPNIANPLFIDAVINTRDDFAVTDVLVDNLKAMGDPRLDVYAAPTNSGEIVGMPYGLTDGDAFALKSTTSRPSGRVREATAPAVIIDFAEVNFLAAEAFQRGILAGDAAAAYAAGIEASMNYWGITDEAAIADYVAANPYNADNWKESLGWQKWIAFYMNGPQAWAEWRRLDYPQLEVPAAATNDVIPVRLPYPISEQTRNNSSLQAVTSNPNDLSSKLWWDVN</sequence>
<reference evidence="2 3" key="1">
    <citation type="journal article" date="2014" name="Int. J. Syst. Evol. Microbiol.">
        <title>Phaeodactylibacter xiamenensis gen. nov., sp. nov., a member of the family Saprospiraceae isolated from the marine alga Phaeodactylum tricornutum.</title>
        <authorList>
            <person name="Chen Z.Jr."/>
            <person name="Lei X."/>
            <person name="Lai Q."/>
            <person name="Li Y."/>
            <person name="Zhang B."/>
            <person name="Zhang J."/>
            <person name="Zhang H."/>
            <person name="Yang L."/>
            <person name="Zheng W."/>
            <person name="Tian Y."/>
            <person name="Yu Z."/>
            <person name="Xu H.Jr."/>
            <person name="Zheng T."/>
        </authorList>
    </citation>
    <scope>NUCLEOTIDE SEQUENCE [LARGE SCALE GENOMIC DNA]</scope>
    <source>
        <strain evidence="2 3">KD52</strain>
    </source>
</reference>
<dbReference type="Gene3D" id="1.25.40.390">
    <property type="match status" value="1"/>
</dbReference>